<accession>S4PFR5</accession>
<dbReference type="EMBL" id="GAIX01001019">
    <property type="protein sequence ID" value="JAA91541.1"/>
    <property type="molecule type" value="Transcribed_RNA"/>
</dbReference>
<reference evidence="1" key="2">
    <citation type="submission" date="2013-05" db="EMBL/GenBank/DDBJ databases">
        <authorList>
            <person name="Carter J.-M."/>
            <person name="Baker S.C."/>
            <person name="Pink R."/>
            <person name="Carter D.R.F."/>
            <person name="Collins A."/>
            <person name="Tomlin J."/>
            <person name="Gibbs M."/>
            <person name="Breuker C.J."/>
        </authorList>
    </citation>
    <scope>NUCLEOTIDE SEQUENCE</scope>
    <source>
        <tissue evidence="1">Ovary</tissue>
    </source>
</reference>
<reference evidence="1" key="1">
    <citation type="journal article" date="2013" name="BMC Genomics">
        <title>Unscrambling butterfly oogenesis.</title>
        <authorList>
            <person name="Carter J.M."/>
            <person name="Baker S.C."/>
            <person name="Pink R."/>
            <person name="Carter D.R."/>
            <person name="Collins A."/>
            <person name="Tomlin J."/>
            <person name="Gibbs M."/>
            <person name="Breuker C.J."/>
        </authorList>
    </citation>
    <scope>NUCLEOTIDE SEQUENCE</scope>
    <source>
        <tissue evidence="1">Ovary</tissue>
    </source>
</reference>
<organism evidence="1">
    <name type="scientific">Pararge aegeria</name>
    <name type="common">speckled wood butterfly</name>
    <dbReference type="NCBI Taxonomy" id="116150"/>
    <lineage>
        <taxon>Eukaryota</taxon>
        <taxon>Metazoa</taxon>
        <taxon>Ecdysozoa</taxon>
        <taxon>Arthropoda</taxon>
        <taxon>Hexapoda</taxon>
        <taxon>Insecta</taxon>
        <taxon>Pterygota</taxon>
        <taxon>Neoptera</taxon>
        <taxon>Endopterygota</taxon>
        <taxon>Lepidoptera</taxon>
        <taxon>Glossata</taxon>
        <taxon>Ditrysia</taxon>
        <taxon>Papilionoidea</taxon>
        <taxon>Nymphalidae</taxon>
        <taxon>Satyrinae</taxon>
        <taxon>Satyrini</taxon>
        <taxon>Parargina</taxon>
        <taxon>Pararge</taxon>
    </lineage>
</organism>
<dbReference type="AlphaFoldDB" id="S4PFR5"/>
<sequence length="72" mass="7979">MRTCSSLSALSIHTMFLCHGLSFSGVSFTCVLPECSHIFSCKSICVCMCMKSFYVLRSQTLIGLFLFTYAST</sequence>
<name>S4PFR5_9NEOP</name>
<evidence type="ECO:0000313" key="1">
    <source>
        <dbReference type="EMBL" id="JAA91541.1"/>
    </source>
</evidence>
<proteinExistence type="predicted"/>
<protein>
    <submittedName>
        <fullName evidence="1">Uncharacterized protein</fullName>
    </submittedName>
</protein>